<dbReference type="Proteomes" id="UP000324222">
    <property type="component" value="Unassembled WGS sequence"/>
</dbReference>
<dbReference type="EMBL" id="VSRR010137529">
    <property type="protein sequence ID" value="MPD03716.1"/>
    <property type="molecule type" value="Genomic_DNA"/>
</dbReference>
<gene>
    <name evidence="1" type="ORF">E2C01_099366</name>
</gene>
<evidence type="ECO:0000313" key="2">
    <source>
        <dbReference type="Proteomes" id="UP000324222"/>
    </source>
</evidence>
<proteinExistence type="predicted"/>
<dbReference type="AlphaFoldDB" id="A0A5B7KA64"/>
<organism evidence="1 2">
    <name type="scientific">Portunus trituberculatus</name>
    <name type="common">Swimming crab</name>
    <name type="synonym">Neptunus trituberculatus</name>
    <dbReference type="NCBI Taxonomy" id="210409"/>
    <lineage>
        <taxon>Eukaryota</taxon>
        <taxon>Metazoa</taxon>
        <taxon>Ecdysozoa</taxon>
        <taxon>Arthropoda</taxon>
        <taxon>Crustacea</taxon>
        <taxon>Multicrustacea</taxon>
        <taxon>Malacostraca</taxon>
        <taxon>Eumalacostraca</taxon>
        <taxon>Eucarida</taxon>
        <taxon>Decapoda</taxon>
        <taxon>Pleocyemata</taxon>
        <taxon>Brachyura</taxon>
        <taxon>Eubrachyura</taxon>
        <taxon>Portunoidea</taxon>
        <taxon>Portunidae</taxon>
        <taxon>Portuninae</taxon>
        <taxon>Portunus</taxon>
    </lineage>
</organism>
<comment type="caution">
    <text evidence="1">The sequence shown here is derived from an EMBL/GenBank/DDBJ whole genome shotgun (WGS) entry which is preliminary data.</text>
</comment>
<protein>
    <submittedName>
        <fullName evidence="1">Uncharacterized protein</fullName>
    </submittedName>
</protein>
<keyword evidence="2" id="KW-1185">Reference proteome</keyword>
<reference evidence="1 2" key="1">
    <citation type="submission" date="2019-05" db="EMBL/GenBank/DDBJ databases">
        <title>Another draft genome of Portunus trituberculatus and its Hox gene families provides insights of decapod evolution.</title>
        <authorList>
            <person name="Jeong J.-H."/>
            <person name="Song I."/>
            <person name="Kim S."/>
            <person name="Choi T."/>
            <person name="Kim D."/>
            <person name="Ryu S."/>
            <person name="Kim W."/>
        </authorList>
    </citation>
    <scope>NUCLEOTIDE SEQUENCE [LARGE SCALE GENOMIC DNA]</scope>
    <source>
        <tissue evidence="1">Muscle</tissue>
    </source>
</reference>
<accession>A0A5B7KA64</accession>
<name>A0A5B7KA64_PORTR</name>
<evidence type="ECO:0000313" key="1">
    <source>
        <dbReference type="EMBL" id="MPD03716.1"/>
    </source>
</evidence>
<sequence>MGPQKNEFTRWINTHNSSSVERECRRHCRVDITAKQTCDWLRSKREAGQCSAVHSLDMRENHQT</sequence>